<sequence length="387" mass="43319">MLASLSHQPGFGLASGDFPAAPALKELPSSQETPSGSLRRMQQQGGTWSLWLPSSRGLLWPQFPHLVAAAQEGPAQPLGRWRLLCWEAALSEPRREPEVPRGQREPGVAGRRERGIRAELEGVGVLGLSLRTLVVMERAAMAMWPEGSRLLGQGRGEASCWGYHKGRLPRDPQRSGEEEEPKLGDPGGIMVSVAIPALSLLLVVMGRAGEDRSGIKKFFYPRSCQGKMWDREACGGQAAIEDPTLCLQLHCCYQEGICYHQRLDENMRKKHLWTLSLTCIGLLLLIFLACFFWWAKRRGLYKNMKMPARLSHFRKSKVSGNVSNSTTNSFSLQKKEQSPLLARGSPRQAYDDADDATVTSEDTEDTSEDLEEEERRREEEEEEEEED</sequence>
<dbReference type="Bgee" id="ENSMODG00000046496">
    <property type="expression patterns" value="Expressed in testis and 11 other cell types or tissues"/>
</dbReference>
<evidence type="ECO:0000256" key="2">
    <source>
        <dbReference type="SAM" id="Phobius"/>
    </source>
</evidence>
<evidence type="ECO:0000313" key="3">
    <source>
        <dbReference type="Ensembl" id="ENSMODP00000049189.1"/>
    </source>
</evidence>
<feature type="region of interest" description="Disordered" evidence="1">
    <location>
        <begin position="166"/>
        <end position="185"/>
    </location>
</feature>
<reference evidence="3" key="2">
    <citation type="submission" date="2025-08" db="UniProtKB">
        <authorList>
            <consortium name="Ensembl"/>
        </authorList>
    </citation>
    <scope>IDENTIFICATION</scope>
</reference>
<evidence type="ECO:0008006" key="5">
    <source>
        <dbReference type="Google" id="ProtNLM"/>
    </source>
</evidence>
<keyword evidence="2" id="KW-0812">Transmembrane</keyword>
<evidence type="ECO:0000313" key="4">
    <source>
        <dbReference type="Proteomes" id="UP000002280"/>
    </source>
</evidence>
<proteinExistence type="predicted"/>
<dbReference type="PANTHER" id="PTHR37868">
    <property type="entry name" value="TRANSMEMBRANE PROTEIN 190"/>
    <property type="match status" value="1"/>
</dbReference>
<feature type="compositionally biased region" description="Low complexity" evidence="1">
    <location>
        <begin position="318"/>
        <end position="331"/>
    </location>
</feature>
<feature type="transmembrane region" description="Helical" evidence="2">
    <location>
        <begin position="272"/>
        <end position="295"/>
    </location>
</feature>
<dbReference type="Ensembl" id="ENSMODT00000071226.1">
    <property type="protein sequence ID" value="ENSMODP00000049189.1"/>
    <property type="gene ID" value="ENSMODG00000046496.1"/>
</dbReference>
<dbReference type="GO" id="GO:0002079">
    <property type="term" value="C:inner acrosomal membrane"/>
    <property type="evidence" value="ECO:0000318"/>
    <property type="project" value="GO_Central"/>
</dbReference>
<evidence type="ECO:0000256" key="1">
    <source>
        <dbReference type="SAM" id="MobiDB-lite"/>
    </source>
</evidence>
<keyword evidence="4" id="KW-1185">Reference proteome</keyword>
<dbReference type="Pfam" id="PF15431">
    <property type="entry name" value="TMEM190"/>
    <property type="match status" value="1"/>
</dbReference>
<dbReference type="InterPro" id="IPR028248">
    <property type="entry name" value="TMEM190"/>
</dbReference>
<accession>A0A5F8GP01</accession>
<keyword evidence="2" id="KW-0472">Membrane</keyword>
<protein>
    <recommendedName>
        <fullName evidence="5">Transmembrane protein 190</fullName>
    </recommendedName>
</protein>
<feature type="compositionally biased region" description="Polar residues" evidence="1">
    <location>
        <begin position="28"/>
        <end position="42"/>
    </location>
</feature>
<dbReference type="GO" id="GO:0002244">
    <property type="term" value="P:hematopoietic progenitor cell differentiation"/>
    <property type="evidence" value="ECO:0000318"/>
    <property type="project" value="GO_Central"/>
</dbReference>
<organism evidence="3 4">
    <name type="scientific">Monodelphis domestica</name>
    <name type="common">Gray short-tailed opossum</name>
    <dbReference type="NCBI Taxonomy" id="13616"/>
    <lineage>
        <taxon>Eukaryota</taxon>
        <taxon>Metazoa</taxon>
        <taxon>Chordata</taxon>
        <taxon>Craniata</taxon>
        <taxon>Vertebrata</taxon>
        <taxon>Euteleostomi</taxon>
        <taxon>Mammalia</taxon>
        <taxon>Metatheria</taxon>
        <taxon>Didelphimorphia</taxon>
        <taxon>Didelphidae</taxon>
        <taxon>Monodelphis</taxon>
    </lineage>
</organism>
<dbReference type="InParanoid" id="A0A5F8GP01"/>
<dbReference type="Proteomes" id="UP000002280">
    <property type="component" value="Unplaced"/>
</dbReference>
<dbReference type="AlphaFoldDB" id="A0A5F8GP01"/>
<reference evidence="3" key="3">
    <citation type="submission" date="2025-09" db="UniProtKB">
        <authorList>
            <consortium name="Ensembl"/>
        </authorList>
    </citation>
    <scope>IDENTIFICATION</scope>
</reference>
<feature type="region of interest" description="Disordered" evidence="1">
    <location>
        <begin position="22"/>
        <end position="42"/>
    </location>
</feature>
<dbReference type="STRING" id="13616.ENSMODP00000049189"/>
<feature type="compositionally biased region" description="Acidic residues" evidence="1">
    <location>
        <begin position="351"/>
        <end position="372"/>
    </location>
</feature>
<dbReference type="GeneTree" id="ENSGT00390000006710"/>
<reference evidence="3" key="1">
    <citation type="journal article" date="2007" name="Nature">
        <title>Genome of the marsupial Monodelphis domestica reveals innovation in non-coding sequences.</title>
        <authorList>
            <person name="Mikkelsen T.S."/>
            <person name="Wakefield M.J."/>
            <person name="Aken B."/>
            <person name="Amemiya C.T."/>
            <person name="Chang J.L."/>
            <person name="Duke S."/>
            <person name="Garber M."/>
            <person name="Gentles A.J."/>
            <person name="Goodstadt L."/>
            <person name="Heger A."/>
            <person name="Jurka J."/>
            <person name="Kamal M."/>
            <person name="Mauceli E."/>
            <person name="Searle S.M."/>
            <person name="Sharpe T."/>
            <person name="Baker M.L."/>
            <person name="Batzer M.A."/>
            <person name="Benos P.V."/>
            <person name="Belov K."/>
            <person name="Clamp M."/>
            <person name="Cook A."/>
            <person name="Cuff J."/>
            <person name="Das R."/>
            <person name="Davidow L."/>
            <person name="Deakin J.E."/>
            <person name="Fazzari M.J."/>
            <person name="Glass J.L."/>
            <person name="Grabherr M."/>
            <person name="Greally J.M."/>
            <person name="Gu W."/>
            <person name="Hore T.A."/>
            <person name="Huttley G.A."/>
            <person name="Kleber M."/>
            <person name="Jirtle R.L."/>
            <person name="Koina E."/>
            <person name="Lee J.T."/>
            <person name="Mahony S."/>
            <person name="Marra M.A."/>
            <person name="Miller R.D."/>
            <person name="Nicholls R.D."/>
            <person name="Oda M."/>
            <person name="Papenfuss A.T."/>
            <person name="Parra Z.E."/>
            <person name="Pollock D.D."/>
            <person name="Ray D.A."/>
            <person name="Schein J.E."/>
            <person name="Speed T.P."/>
            <person name="Thompson K."/>
            <person name="VandeBerg J.L."/>
            <person name="Wade C.M."/>
            <person name="Walker J.A."/>
            <person name="Waters P.D."/>
            <person name="Webber C."/>
            <person name="Weidman J.R."/>
            <person name="Xie X."/>
            <person name="Zody M.C."/>
            <person name="Baldwin J."/>
            <person name="Abdouelleil A."/>
            <person name="Abdulkadir J."/>
            <person name="Abebe A."/>
            <person name="Abera B."/>
            <person name="Abreu J."/>
            <person name="Acer S.C."/>
            <person name="Aftuck L."/>
            <person name="Alexander A."/>
            <person name="An P."/>
            <person name="Anderson E."/>
            <person name="Anderson S."/>
            <person name="Arachi H."/>
            <person name="Azer M."/>
            <person name="Bachantsang P."/>
            <person name="Barry A."/>
            <person name="Bayul T."/>
            <person name="Berlin A."/>
            <person name="Bessette D."/>
            <person name="Bloom T."/>
            <person name="Bloom T."/>
            <person name="Boguslavskiy L."/>
            <person name="Bonnet C."/>
            <person name="Boukhgalter B."/>
            <person name="Bourzgui I."/>
            <person name="Brown A."/>
            <person name="Cahill P."/>
            <person name="Channer S."/>
            <person name="Cheshatsang Y."/>
            <person name="Chuda L."/>
            <person name="Citroen M."/>
            <person name="Collymore A."/>
            <person name="Cooke P."/>
            <person name="Costello M."/>
            <person name="D'Aco K."/>
            <person name="Daza R."/>
            <person name="De Haan G."/>
            <person name="DeGray S."/>
            <person name="DeMaso C."/>
            <person name="Dhargay N."/>
            <person name="Dooley K."/>
            <person name="Dooley E."/>
            <person name="Doricent M."/>
            <person name="Dorje P."/>
            <person name="Dorjee K."/>
            <person name="Dupes A."/>
            <person name="Elong R."/>
            <person name="Falk J."/>
            <person name="Farina A."/>
            <person name="Faro S."/>
            <person name="Ferguson D."/>
            <person name="Fisher S."/>
            <person name="Foley C.D."/>
            <person name="Franke A."/>
            <person name="Friedrich D."/>
            <person name="Gadbois L."/>
            <person name="Gearin G."/>
            <person name="Gearin C.R."/>
            <person name="Giannoukos G."/>
            <person name="Goode T."/>
            <person name="Graham J."/>
            <person name="Grandbois E."/>
            <person name="Grewal S."/>
            <person name="Gyaltsen K."/>
            <person name="Hafez N."/>
            <person name="Hagos B."/>
            <person name="Hall J."/>
            <person name="Henson C."/>
            <person name="Hollinger A."/>
            <person name="Honan T."/>
            <person name="Huard M.D."/>
            <person name="Hughes L."/>
            <person name="Hurhula B."/>
            <person name="Husby M.E."/>
            <person name="Kamat A."/>
            <person name="Kanga B."/>
            <person name="Kashin S."/>
            <person name="Khazanovich D."/>
            <person name="Kisner P."/>
            <person name="Lance K."/>
            <person name="Lara M."/>
            <person name="Lee W."/>
            <person name="Lennon N."/>
            <person name="Letendre F."/>
            <person name="LeVine R."/>
            <person name="Lipovsky A."/>
            <person name="Liu X."/>
            <person name="Liu J."/>
            <person name="Liu S."/>
            <person name="Lokyitsang T."/>
            <person name="Lokyitsang Y."/>
            <person name="Lubonja R."/>
            <person name="Lui A."/>
            <person name="MacDonald P."/>
            <person name="Magnisalis V."/>
            <person name="Maru K."/>
            <person name="Matthews C."/>
            <person name="McCusker W."/>
            <person name="McDonough S."/>
            <person name="Mehta T."/>
            <person name="Meldrim J."/>
            <person name="Meneus L."/>
            <person name="Mihai O."/>
            <person name="Mihalev A."/>
            <person name="Mihova T."/>
            <person name="Mittelman R."/>
            <person name="Mlenga V."/>
            <person name="Montmayeur A."/>
            <person name="Mulrain L."/>
            <person name="Navidi A."/>
            <person name="Naylor J."/>
            <person name="Negash T."/>
            <person name="Nguyen T."/>
            <person name="Nguyen N."/>
            <person name="Nicol R."/>
            <person name="Norbu C."/>
            <person name="Norbu N."/>
            <person name="Novod N."/>
            <person name="O'Neill B."/>
            <person name="Osman S."/>
            <person name="Markiewicz E."/>
            <person name="Oyono O.L."/>
            <person name="Patti C."/>
            <person name="Phunkhang P."/>
            <person name="Pierre F."/>
            <person name="Priest M."/>
            <person name="Raghuraman S."/>
            <person name="Rege F."/>
            <person name="Reyes R."/>
            <person name="Rise C."/>
            <person name="Rogov P."/>
            <person name="Ross K."/>
            <person name="Ryan E."/>
            <person name="Settipalli S."/>
            <person name="Shea T."/>
            <person name="Sherpa N."/>
            <person name="Shi L."/>
            <person name="Shih D."/>
            <person name="Sparrow T."/>
            <person name="Spaulding J."/>
            <person name="Stalker J."/>
            <person name="Stange-Thomann N."/>
            <person name="Stavropoulos S."/>
            <person name="Stone C."/>
            <person name="Strader C."/>
            <person name="Tesfaye S."/>
            <person name="Thomson T."/>
            <person name="Thoulutsang Y."/>
            <person name="Thoulutsang D."/>
            <person name="Topham K."/>
            <person name="Topping I."/>
            <person name="Tsamla T."/>
            <person name="Vassiliev H."/>
            <person name="Vo A."/>
            <person name="Wangchuk T."/>
            <person name="Wangdi T."/>
            <person name="Weiand M."/>
            <person name="Wilkinson J."/>
            <person name="Wilson A."/>
            <person name="Yadav S."/>
            <person name="Young G."/>
            <person name="Yu Q."/>
            <person name="Zembek L."/>
            <person name="Zhong D."/>
            <person name="Zimmer A."/>
            <person name="Zwirko Z."/>
            <person name="Jaffe D.B."/>
            <person name="Alvarez P."/>
            <person name="Brockman W."/>
            <person name="Butler J."/>
            <person name="Chin C."/>
            <person name="Gnerre S."/>
            <person name="MacCallum I."/>
            <person name="Graves J.A."/>
            <person name="Ponting C.P."/>
            <person name="Breen M."/>
            <person name="Samollow P.B."/>
            <person name="Lander E.S."/>
            <person name="Lindblad-Toh K."/>
        </authorList>
    </citation>
    <scope>NUCLEOTIDE SEQUENCE [LARGE SCALE GENOMIC DNA]</scope>
</reference>
<dbReference type="PANTHER" id="PTHR37868:SF1">
    <property type="entry name" value="TRANSMEMBRANE PROTEIN 190"/>
    <property type="match status" value="1"/>
</dbReference>
<feature type="region of interest" description="Disordered" evidence="1">
    <location>
        <begin position="318"/>
        <end position="387"/>
    </location>
</feature>
<keyword evidence="2" id="KW-1133">Transmembrane helix</keyword>
<name>A0A5F8GP01_MONDO</name>